<name>A0A6V8N7Q7_9BACT</name>
<dbReference type="InterPro" id="IPR052028">
    <property type="entry name" value="HipA_Ser/Thr_kinase"/>
</dbReference>
<accession>A0A6V8N7Q7</accession>
<gene>
    <name evidence="6" type="ORF">GMLC_21740</name>
</gene>
<dbReference type="GO" id="GO:0005829">
    <property type="term" value="C:cytosol"/>
    <property type="evidence" value="ECO:0007669"/>
    <property type="project" value="TreeGrafter"/>
</dbReference>
<organism evidence="6 7">
    <name type="scientific">Geomonas limicola</name>
    <dbReference type="NCBI Taxonomy" id="2740186"/>
    <lineage>
        <taxon>Bacteria</taxon>
        <taxon>Pseudomonadati</taxon>
        <taxon>Thermodesulfobacteriota</taxon>
        <taxon>Desulfuromonadia</taxon>
        <taxon>Geobacterales</taxon>
        <taxon>Geobacteraceae</taxon>
        <taxon>Geomonas</taxon>
    </lineage>
</organism>
<evidence type="ECO:0000256" key="3">
    <source>
        <dbReference type="ARBA" id="ARBA00022777"/>
    </source>
</evidence>
<feature type="domain" description="HipA-like C-terminal" evidence="4">
    <location>
        <begin position="179"/>
        <end position="388"/>
    </location>
</feature>
<keyword evidence="3" id="KW-0418">Kinase</keyword>
<proteinExistence type="inferred from homology"/>
<evidence type="ECO:0000256" key="2">
    <source>
        <dbReference type="ARBA" id="ARBA00022679"/>
    </source>
</evidence>
<dbReference type="RefSeq" id="WP_183361147.1">
    <property type="nucleotide sequence ID" value="NZ_BLXZ01000004.1"/>
</dbReference>
<evidence type="ECO:0000259" key="4">
    <source>
        <dbReference type="Pfam" id="PF07804"/>
    </source>
</evidence>
<evidence type="ECO:0000259" key="5">
    <source>
        <dbReference type="Pfam" id="PF13657"/>
    </source>
</evidence>
<dbReference type="InterPro" id="IPR012893">
    <property type="entry name" value="HipA-like_C"/>
</dbReference>
<dbReference type="Pfam" id="PF13657">
    <property type="entry name" value="Couple_hipA"/>
    <property type="match status" value="1"/>
</dbReference>
<keyword evidence="2" id="KW-0808">Transferase</keyword>
<dbReference type="Pfam" id="PF07804">
    <property type="entry name" value="HipA_C"/>
    <property type="match status" value="1"/>
</dbReference>
<dbReference type="PANTHER" id="PTHR37419">
    <property type="entry name" value="SERINE/THREONINE-PROTEIN KINASE TOXIN HIPA"/>
    <property type="match status" value="1"/>
</dbReference>
<comment type="caution">
    <text evidence="6">The sequence shown here is derived from an EMBL/GenBank/DDBJ whole genome shotgun (WGS) entry which is preliminary data.</text>
</comment>
<keyword evidence="7" id="KW-1185">Reference proteome</keyword>
<evidence type="ECO:0000313" key="6">
    <source>
        <dbReference type="EMBL" id="GFO68595.1"/>
    </source>
</evidence>
<comment type="similarity">
    <text evidence="1">Belongs to the HipA Ser/Thr kinase family.</text>
</comment>
<dbReference type="PANTHER" id="PTHR37419:SF8">
    <property type="entry name" value="TOXIN YJJJ"/>
    <property type="match status" value="1"/>
</dbReference>
<dbReference type="InterPro" id="IPR017508">
    <property type="entry name" value="HipA_N1"/>
</dbReference>
<dbReference type="EMBL" id="BLXZ01000004">
    <property type="protein sequence ID" value="GFO68595.1"/>
    <property type="molecule type" value="Genomic_DNA"/>
</dbReference>
<feature type="domain" description="HipA N-terminal subdomain 1" evidence="5">
    <location>
        <begin position="22"/>
        <end position="94"/>
    </location>
</feature>
<protein>
    <submittedName>
        <fullName evidence="6">Toxin HipA</fullName>
    </submittedName>
</protein>
<dbReference type="Gene3D" id="1.10.1070.20">
    <property type="match status" value="1"/>
</dbReference>
<dbReference type="GO" id="GO:0004674">
    <property type="term" value="F:protein serine/threonine kinase activity"/>
    <property type="evidence" value="ECO:0007669"/>
    <property type="project" value="TreeGrafter"/>
</dbReference>
<evidence type="ECO:0000256" key="1">
    <source>
        <dbReference type="ARBA" id="ARBA00010164"/>
    </source>
</evidence>
<dbReference type="Proteomes" id="UP000587586">
    <property type="component" value="Unassembled WGS sequence"/>
</dbReference>
<dbReference type="AlphaFoldDB" id="A0A6V8N7Q7"/>
<reference evidence="7" key="1">
    <citation type="submission" date="2020-06" db="EMBL/GenBank/DDBJ databases">
        <title>Draft genomic sequecing of Geomonas sp. Red745.</title>
        <authorList>
            <person name="Itoh H."/>
            <person name="Xu Z.X."/>
            <person name="Ushijima N."/>
            <person name="Masuda Y."/>
            <person name="Shiratori Y."/>
            <person name="Senoo K."/>
        </authorList>
    </citation>
    <scope>NUCLEOTIDE SEQUENCE [LARGE SCALE GENOMIC DNA]</scope>
    <source>
        <strain evidence="7">Red745</strain>
    </source>
</reference>
<evidence type="ECO:0000313" key="7">
    <source>
        <dbReference type="Proteomes" id="UP000587586"/>
    </source>
</evidence>
<sequence>MAKNKDEQLLVWLDDPSYGQLQQIGSLFRGERGTIRFVYDREWLRHTHSFQLDPELFLVTGNQFPTESHFAVFLDSCPDRWGRVLMKRREAIEAKAERRPPKTLTDWDYLVGVQDLTRMGALRFSAPGTTQFLADEALAAPPVTRIAELQQVALALENPKEDDLDKIRQWLRVLVAPGSSLGGARPKANITNKDGSLWIAKFPANEDDHDVALWEKLVHDMAGRCGITVPESEVLRIGSHRHHTFLVRRFDRVDGQRRFFTSAMTVLERKNAEEGSYLDLADFLSKVGEPRWIDHDLREMFIRVVFNVATANRDDHLRNHGFMRLPDGWRLAPAYDMNPSPKTDHVLALDTDSTHPDLDTVFATASFYRLRERDAEEIMGRVLGEVRQWQAHAAKLGIPRGELLEREHLFMV</sequence>